<sequence>MIRRMLTHTAAATLVIAVAAFAFQALAGGEGVARTAGSLATAIAGGDHDAD</sequence>
<proteinExistence type="predicted"/>
<feature type="chain" id="PRO_5021851088" evidence="1">
    <location>
        <begin position="28"/>
        <end position="51"/>
    </location>
</feature>
<keyword evidence="1" id="KW-0732">Signal</keyword>
<comment type="caution">
    <text evidence="2">The sequence shown here is derived from an EMBL/GenBank/DDBJ whole genome shotgun (WGS) entry which is preliminary data.</text>
</comment>
<reference evidence="2 3" key="1">
    <citation type="submission" date="2019-06" db="EMBL/GenBank/DDBJ databases">
        <title>Genomic Encyclopedia of Type Strains, Phase IV (KMG-V): Genome sequencing to study the core and pangenomes of soil and plant-associated prokaryotes.</title>
        <authorList>
            <person name="Whitman W."/>
        </authorList>
    </citation>
    <scope>NUCLEOTIDE SEQUENCE [LARGE SCALE GENOMIC DNA]</scope>
    <source>
        <strain evidence="2 3">BR 11650</strain>
    </source>
</reference>
<organism evidence="2 3">
    <name type="scientific">Azospirillum brasilense</name>
    <dbReference type="NCBI Taxonomy" id="192"/>
    <lineage>
        <taxon>Bacteria</taxon>
        <taxon>Pseudomonadati</taxon>
        <taxon>Pseudomonadota</taxon>
        <taxon>Alphaproteobacteria</taxon>
        <taxon>Rhodospirillales</taxon>
        <taxon>Azospirillaceae</taxon>
        <taxon>Azospirillum</taxon>
    </lineage>
</organism>
<dbReference type="AlphaFoldDB" id="A0A560C0I6"/>
<feature type="signal peptide" evidence="1">
    <location>
        <begin position="1"/>
        <end position="27"/>
    </location>
</feature>
<gene>
    <name evidence="2" type="ORF">FBZ83_11366</name>
</gene>
<name>A0A560C0I6_AZOBR</name>
<evidence type="ECO:0000256" key="1">
    <source>
        <dbReference type="SAM" id="SignalP"/>
    </source>
</evidence>
<evidence type="ECO:0000313" key="3">
    <source>
        <dbReference type="Proteomes" id="UP000318529"/>
    </source>
</evidence>
<dbReference type="RefSeq" id="WP_186466176.1">
    <property type="nucleotide sequence ID" value="NZ_VITH01000013.1"/>
</dbReference>
<protein>
    <submittedName>
        <fullName evidence="2">Uncharacterized protein</fullName>
    </submittedName>
</protein>
<dbReference type="Proteomes" id="UP000318529">
    <property type="component" value="Unassembled WGS sequence"/>
</dbReference>
<accession>A0A560C0I6</accession>
<dbReference type="EMBL" id="VITH01000013">
    <property type="protein sequence ID" value="TWA78354.1"/>
    <property type="molecule type" value="Genomic_DNA"/>
</dbReference>
<evidence type="ECO:0000313" key="2">
    <source>
        <dbReference type="EMBL" id="TWA78354.1"/>
    </source>
</evidence>